<keyword evidence="11" id="KW-1185">Reference proteome</keyword>
<feature type="domain" description="Pus10 N-terminal eukaryotes" evidence="9">
    <location>
        <begin position="102"/>
        <end position="249"/>
    </location>
</feature>
<proteinExistence type="inferred from homology"/>
<evidence type="ECO:0000256" key="1">
    <source>
        <dbReference type="ARBA" id="ARBA00009652"/>
    </source>
</evidence>
<dbReference type="GO" id="GO:0003723">
    <property type="term" value="F:RNA binding"/>
    <property type="evidence" value="ECO:0007669"/>
    <property type="project" value="InterPro"/>
</dbReference>
<dbReference type="KEGG" id="hazt:108668965"/>
<dbReference type="Gene3D" id="3.30.70.3190">
    <property type="match status" value="1"/>
</dbReference>
<dbReference type="InterPro" id="IPR048742">
    <property type="entry name" value="Pus10_N_euk"/>
</dbReference>
<dbReference type="InterPro" id="IPR048741">
    <property type="entry name" value="Pus10-like_C"/>
</dbReference>
<feature type="domain" description="Pus10-like C-terminal" evidence="10">
    <location>
        <begin position="343"/>
        <end position="576"/>
    </location>
</feature>
<name>A0A8B7NDQ0_HYAAZ</name>
<keyword evidence="3" id="KW-0819">tRNA processing</keyword>
<dbReference type="Gene3D" id="3.30.70.2510">
    <property type="match status" value="1"/>
</dbReference>
<keyword evidence="4" id="KW-0413">Isomerase</keyword>
<evidence type="ECO:0000256" key="6">
    <source>
        <dbReference type="ARBA" id="ARBA00079393"/>
    </source>
</evidence>
<dbReference type="PANTHER" id="PTHR21568">
    <property type="entry name" value="TRNA PSEUDOURIDINE SYNTHASE PUS10"/>
    <property type="match status" value="1"/>
</dbReference>
<dbReference type="OrthoDB" id="271937at2759"/>
<evidence type="ECO:0000259" key="9">
    <source>
        <dbReference type="Pfam" id="PF21237"/>
    </source>
</evidence>
<dbReference type="Pfam" id="PF21238">
    <property type="entry name" value="Pus10_C"/>
    <property type="match status" value="1"/>
</dbReference>
<reference evidence="12" key="1">
    <citation type="submission" date="2025-08" db="UniProtKB">
        <authorList>
            <consortium name="RefSeq"/>
        </authorList>
    </citation>
    <scope>IDENTIFICATION</scope>
    <source>
        <tissue evidence="12">Whole organism</tissue>
    </source>
</reference>
<dbReference type="PANTHER" id="PTHR21568:SF0">
    <property type="entry name" value="TRNA PSEUDOURIDINE SYNTHASE PUS10"/>
    <property type="match status" value="1"/>
</dbReference>
<evidence type="ECO:0000256" key="2">
    <source>
        <dbReference type="ARBA" id="ARBA00012787"/>
    </source>
</evidence>
<dbReference type="CTD" id="150962"/>
<dbReference type="RefSeq" id="XP_018011732.1">
    <property type="nucleotide sequence ID" value="XM_018156243.2"/>
</dbReference>
<dbReference type="InterPro" id="IPR039894">
    <property type="entry name" value="Pus10-like"/>
</dbReference>
<protein>
    <recommendedName>
        <fullName evidence="2">tRNA pseudouridine(55) synthase</fullName>
        <ecNumber evidence="2">5.4.99.25</ecNumber>
    </recommendedName>
    <alternativeName>
        <fullName evidence="7">tRNA pseudouridine 55 synthase</fullName>
    </alternativeName>
    <alternativeName>
        <fullName evidence="5">tRNA pseudouridylate synthase</fullName>
    </alternativeName>
    <alternativeName>
        <fullName evidence="6">tRNA-uridine isomerase</fullName>
    </alternativeName>
</protein>
<dbReference type="EC" id="5.4.99.25" evidence="2"/>
<dbReference type="FunFam" id="3.30.70.3190:FF:000001">
    <property type="entry name" value="tRNA pseudouridine synthase Pus10"/>
    <property type="match status" value="1"/>
</dbReference>
<evidence type="ECO:0000256" key="7">
    <source>
        <dbReference type="ARBA" id="ARBA00083669"/>
    </source>
</evidence>
<dbReference type="Pfam" id="PF21237">
    <property type="entry name" value="Pus10_N_euk"/>
    <property type="match status" value="1"/>
</dbReference>
<evidence type="ECO:0000256" key="4">
    <source>
        <dbReference type="ARBA" id="ARBA00023235"/>
    </source>
</evidence>
<feature type="compositionally biased region" description="Basic residues" evidence="8">
    <location>
        <begin position="237"/>
        <end position="248"/>
    </location>
</feature>
<feature type="compositionally biased region" description="Basic and acidic residues" evidence="8">
    <location>
        <begin position="282"/>
        <end position="292"/>
    </location>
</feature>
<dbReference type="GeneID" id="108668965"/>
<evidence type="ECO:0000313" key="11">
    <source>
        <dbReference type="Proteomes" id="UP000694843"/>
    </source>
</evidence>
<dbReference type="GO" id="GO:0031119">
    <property type="term" value="P:tRNA pseudouridine synthesis"/>
    <property type="evidence" value="ECO:0007669"/>
    <property type="project" value="UniProtKB-ARBA"/>
</dbReference>
<dbReference type="InterPro" id="IPR020103">
    <property type="entry name" value="PsdUridine_synth_cat_dom_sf"/>
</dbReference>
<evidence type="ECO:0000256" key="3">
    <source>
        <dbReference type="ARBA" id="ARBA00022694"/>
    </source>
</evidence>
<dbReference type="OMA" id="NCEADIV"/>
<evidence type="ECO:0000256" key="5">
    <source>
        <dbReference type="ARBA" id="ARBA00075270"/>
    </source>
</evidence>
<sequence>MNGVDFLLSVGSCRRCALIHCGVRNYAYFGSSSCVDAKLDEIRRSNRQFGALDFNAPNSFTSNLETNQDEPQITSLNLKPSDRELISNDDMEEGMGQNQTICVSCIGLLQEFGCSMEVISKVCERALAENYDATSFSLNISLPVSMSVRGHVLAAHFSKHNLGDTSKVLGAGVTTAIKDAWKAIVSSVAASILKKRYAGDAAELSVPCSAVYDADAQECAAVMSLIGYSGPTVKRQRNRRQRFYKNTKKFAVNNNEETSNENHTTAEEDLDSGLNDSNFAKNDQDDTMKSDDSETGYSRQTVETVFSGRTVELVTRLCPLTTLSVPQTSISLVQETPVREAVYVAGRYCKYSRELCQTPWVVNGVQKCSESVEELISAIILPAFKAPELKFLSSGREDVDVRCVGRGRPFALCILNARTASHPPRELRRLQEVINSSTPHISVAHLQIVDKESTSVLRYNTENKVKNYCALCLVRGDVIVTAEFLQPLQGCTPLVVMQQTPLRVLHRRPLLTRPRTLHAMSAERVNDKFFKVHVRTEAGMYVKELVHGDFGRTTPNLSLLLAYPVDIVALDVTNVELDWPKEVTEDDAC</sequence>
<feature type="region of interest" description="Disordered" evidence="8">
    <location>
        <begin position="237"/>
        <end position="300"/>
    </location>
</feature>
<dbReference type="AlphaFoldDB" id="A0A8B7NDQ0"/>
<gene>
    <name evidence="12" type="primary">LOC108668965</name>
</gene>
<organism evidence="11 12">
    <name type="scientific">Hyalella azteca</name>
    <name type="common">Amphipod</name>
    <dbReference type="NCBI Taxonomy" id="294128"/>
    <lineage>
        <taxon>Eukaryota</taxon>
        <taxon>Metazoa</taxon>
        <taxon>Ecdysozoa</taxon>
        <taxon>Arthropoda</taxon>
        <taxon>Crustacea</taxon>
        <taxon>Multicrustacea</taxon>
        <taxon>Malacostraca</taxon>
        <taxon>Eumalacostraca</taxon>
        <taxon>Peracarida</taxon>
        <taxon>Amphipoda</taxon>
        <taxon>Senticaudata</taxon>
        <taxon>Talitrida</taxon>
        <taxon>Talitroidea</taxon>
        <taxon>Hyalellidae</taxon>
        <taxon>Hyalella</taxon>
    </lineage>
</organism>
<dbReference type="FunFam" id="3.30.70.2510:FF:000001">
    <property type="entry name" value="tRNA pseudouridine synthase Pus10"/>
    <property type="match status" value="1"/>
</dbReference>
<evidence type="ECO:0000313" key="12">
    <source>
        <dbReference type="RefSeq" id="XP_018011732.1"/>
    </source>
</evidence>
<dbReference type="SUPFAM" id="SSF55120">
    <property type="entry name" value="Pseudouridine synthase"/>
    <property type="match status" value="1"/>
</dbReference>
<dbReference type="GO" id="GO:0160148">
    <property type="term" value="F:tRNA pseudouridine(55) synthase activity"/>
    <property type="evidence" value="ECO:0007669"/>
    <property type="project" value="UniProtKB-EC"/>
</dbReference>
<comment type="similarity">
    <text evidence="1">Belongs to the pseudouridine synthase Pus10 family.</text>
</comment>
<dbReference type="Proteomes" id="UP000694843">
    <property type="component" value="Unplaced"/>
</dbReference>
<feature type="compositionally biased region" description="Low complexity" evidence="8">
    <location>
        <begin position="253"/>
        <end position="263"/>
    </location>
</feature>
<evidence type="ECO:0000256" key="8">
    <source>
        <dbReference type="SAM" id="MobiDB-lite"/>
    </source>
</evidence>
<accession>A0A8B7NDQ0</accession>
<evidence type="ECO:0000259" key="10">
    <source>
        <dbReference type="Pfam" id="PF21238"/>
    </source>
</evidence>